<evidence type="ECO:0000256" key="2">
    <source>
        <dbReference type="ARBA" id="ARBA00023002"/>
    </source>
</evidence>
<dbReference type="OrthoDB" id="9810734at2"/>
<comment type="similarity">
    <text evidence="1 3">Belongs to the short-chain dehydrogenases/reductases (SDR) family.</text>
</comment>
<dbReference type="SUPFAM" id="SSF51735">
    <property type="entry name" value="NAD(P)-binding Rossmann-fold domains"/>
    <property type="match status" value="1"/>
</dbReference>
<evidence type="ECO:0000256" key="4">
    <source>
        <dbReference type="SAM" id="MobiDB-lite"/>
    </source>
</evidence>
<dbReference type="PANTHER" id="PTHR44196">
    <property type="entry name" value="DEHYDROGENASE/REDUCTASE SDR FAMILY MEMBER 7B"/>
    <property type="match status" value="1"/>
</dbReference>
<sequence length="276" mass="28863">MSTHCRSASHRANPAKSSRRRSPDVTRPVTLITGASAGLGVDFARQLAARGQRLVLVARRKDRLDTLADELGNARSVTADLSEAGAAEQLMAGLASNGEHVELLVNNAGFGLTGRFADLGGARQRQMIDLNCGALVELAHAVLPGMIERKSGAILNVASTAAFQPGPGMAVYFATKAFVLSFSEALHEEVRKDGVVVSALCPGPTATEFGQVAGFNGHPIVDPLTAKSNDVVTAGLAGLDSRQAIVIPGFANKLGAQGHRFLPRSLLRRIAGTIKL</sequence>
<dbReference type="Proteomes" id="UP000285023">
    <property type="component" value="Unassembled WGS sequence"/>
</dbReference>
<evidence type="ECO:0000313" key="6">
    <source>
        <dbReference type="Proteomes" id="UP000285023"/>
    </source>
</evidence>
<reference evidence="5 6" key="1">
    <citation type="submission" date="2018-09" db="EMBL/GenBank/DDBJ databases">
        <title>Sphingomonas sp. DAC4.</title>
        <authorList>
            <person name="Seo T."/>
        </authorList>
    </citation>
    <scope>NUCLEOTIDE SEQUENCE [LARGE SCALE GENOMIC DNA]</scope>
    <source>
        <strain evidence="5 6">DAC4</strain>
    </source>
</reference>
<dbReference type="PRINTS" id="PR00080">
    <property type="entry name" value="SDRFAMILY"/>
</dbReference>
<dbReference type="PANTHER" id="PTHR44196:SF2">
    <property type="entry name" value="SHORT-CHAIN DEHYDROGENASE-RELATED"/>
    <property type="match status" value="1"/>
</dbReference>
<dbReference type="GO" id="GO:0016491">
    <property type="term" value="F:oxidoreductase activity"/>
    <property type="evidence" value="ECO:0007669"/>
    <property type="project" value="UniProtKB-KW"/>
</dbReference>
<proteinExistence type="inferred from homology"/>
<keyword evidence="6" id="KW-1185">Reference proteome</keyword>
<dbReference type="PIRSF" id="PIRSF000126">
    <property type="entry name" value="11-beta-HSD1"/>
    <property type="match status" value="1"/>
</dbReference>
<dbReference type="EMBL" id="QXTF01000001">
    <property type="protein sequence ID" value="RIX32378.1"/>
    <property type="molecule type" value="Genomic_DNA"/>
</dbReference>
<evidence type="ECO:0000256" key="1">
    <source>
        <dbReference type="ARBA" id="ARBA00006484"/>
    </source>
</evidence>
<dbReference type="PRINTS" id="PR00081">
    <property type="entry name" value="GDHRDH"/>
</dbReference>
<feature type="region of interest" description="Disordered" evidence="4">
    <location>
        <begin position="1"/>
        <end position="28"/>
    </location>
</feature>
<name>A0A418Q396_9SPHN</name>
<accession>A0A418Q396</accession>
<dbReference type="Gene3D" id="3.40.50.720">
    <property type="entry name" value="NAD(P)-binding Rossmann-like Domain"/>
    <property type="match status" value="1"/>
</dbReference>
<dbReference type="Pfam" id="PF00106">
    <property type="entry name" value="adh_short"/>
    <property type="match status" value="1"/>
</dbReference>
<dbReference type="GO" id="GO:0016020">
    <property type="term" value="C:membrane"/>
    <property type="evidence" value="ECO:0007669"/>
    <property type="project" value="TreeGrafter"/>
</dbReference>
<comment type="caution">
    <text evidence="5">The sequence shown here is derived from an EMBL/GenBank/DDBJ whole genome shotgun (WGS) entry which is preliminary data.</text>
</comment>
<gene>
    <name evidence="5" type="ORF">D3M59_05380</name>
</gene>
<dbReference type="InterPro" id="IPR036291">
    <property type="entry name" value="NAD(P)-bd_dom_sf"/>
</dbReference>
<evidence type="ECO:0000313" key="5">
    <source>
        <dbReference type="EMBL" id="RIX32378.1"/>
    </source>
</evidence>
<protein>
    <submittedName>
        <fullName evidence="5">SDR family oxidoreductase</fullName>
    </submittedName>
</protein>
<dbReference type="InterPro" id="IPR002347">
    <property type="entry name" value="SDR_fam"/>
</dbReference>
<organism evidence="5 6">
    <name type="scientific">Sphingomonas edaphi</name>
    <dbReference type="NCBI Taxonomy" id="2315689"/>
    <lineage>
        <taxon>Bacteria</taxon>
        <taxon>Pseudomonadati</taxon>
        <taxon>Pseudomonadota</taxon>
        <taxon>Alphaproteobacteria</taxon>
        <taxon>Sphingomonadales</taxon>
        <taxon>Sphingomonadaceae</taxon>
        <taxon>Sphingomonas</taxon>
    </lineage>
</organism>
<evidence type="ECO:0000256" key="3">
    <source>
        <dbReference type="RuleBase" id="RU000363"/>
    </source>
</evidence>
<keyword evidence="2" id="KW-0560">Oxidoreductase</keyword>
<dbReference type="AlphaFoldDB" id="A0A418Q396"/>